<dbReference type="GO" id="GO:0004750">
    <property type="term" value="F:D-ribulose-phosphate 3-epimerase activity"/>
    <property type="evidence" value="ECO:0007669"/>
    <property type="project" value="UniProtKB-UniRule"/>
</dbReference>
<evidence type="ECO:0000256" key="13">
    <source>
        <dbReference type="ARBA" id="ARBA00023235"/>
    </source>
</evidence>
<dbReference type="GO" id="GO:0046872">
    <property type="term" value="F:metal ion binding"/>
    <property type="evidence" value="ECO:0007669"/>
    <property type="project" value="UniProtKB-KW"/>
</dbReference>
<evidence type="ECO:0000256" key="4">
    <source>
        <dbReference type="ARBA" id="ARBA00001947"/>
    </source>
</evidence>
<comment type="subunit">
    <text evidence="7">Homodimer.</text>
</comment>
<comment type="cofactor">
    <cofactor evidence="4">
        <name>Zn(2+)</name>
        <dbReference type="ChEBI" id="CHEBI:29105"/>
    </cofactor>
</comment>
<accession>A0A3E3E906</accession>
<dbReference type="AlphaFoldDB" id="A0A3E3E906"/>
<keyword evidence="11" id="KW-0408">Iron</keyword>
<evidence type="ECO:0000313" key="17">
    <source>
        <dbReference type="Proteomes" id="UP000261032"/>
    </source>
</evidence>
<evidence type="ECO:0000256" key="1">
    <source>
        <dbReference type="ARBA" id="ARBA00001782"/>
    </source>
</evidence>
<evidence type="ECO:0000256" key="2">
    <source>
        <dbReference type="ARBA" id="ARBA00001936"/>
    </source>
</evidence>
<dbReference type="InterPro" id="IPR013785">
    <property type="entry name" value="Aldolase_TIM"/>
</dbReference>
<evidence type="ECO:0000256" key="6">
    <source>
        <dbReference type="ARBA" id="ARBA00009541"/>
    </source>
</evidence>
<keyword evidence="10" id="KW-0862">Zinc</keyword>
<gene>
    <name evidence="16" type="primary">rpe</name>
    <name evidence="16" type="ORF">DXB93_16185</name>
</gene>
<dbReference type="Pfam" id="PF00834">
    <property type="entry name" value="Ribul_P_3_epim"/>
    <property type="match status" value="1"/>
</dbReference>
<dbReference type="InterPro" id="IPR026019">
    <property type="entry name" value="Ribul_P_3_epim"/>
</dbReference>
<evidence type="ECO:0000256" key="12">
    <source>
        <dbReference type="ARBA" id="ARBA00023211"/>
    </source>
</evidence>
<dbReference type="EC" id="5.1.3.1" evidence="8 15"/>
<evidence type="ECO:0000256" key="9">
    <source>
        <dbReference type="ARBA" id="ARBA00022723"/>
    </source>
</evidence>
<dbReference type="GO" id="GO:0005975">
    <property type="term" value="P:carbohydrate metabolic process"/>
    <property type="evidence" value="ECO:0007669"/>
    <property type="project" value="InterPro"/>
</dbReference>
<name>A0A3E3E906_9FIRM</name>
<organism evidence="16 17">
    <name type="scientific">Thomasclavelia ramosa</name>
    <dbReference type="NCBI Taxonomy" id="1547"/>
    <lineage>
        <taxon>Bacteria</taxon>
        <taxon>Bacillati</taxon>
        <taxon>Bacillota</taxon>
        <taxon>Erysipelotrichia</taxon>
        <taxon>Erysipelotrichales</taxon>
        <taxon>Coprobacillaceae</taxon>
        <taxon>Thomasclavelia</taxon>
    </lineage>
</organism>
<dbReference type="RefSeq" id="WP_008791025.1">
    <property type="nucleotide sequence ID" value="NZ_CP083622.1"/>
</dbReference>
<comment type="cofactor">
    <cofactor evidence="5">
        <name>Fe(2+)</name>
        <dbReference type="ChEBI" id="CHEBI:29033"/>
    </cofactor>
</comment>
<dbReference type="NCBIfam" id="NF004076">
    <property type="entry name" value="PRK05581.1-4"/>
    <property type="match status" value="1"/>
</dbReference>
<dbReference type="EMBL" id="QUSL01000037">
    <property type="protein sequence ID" value="RGD79308.1"/>
    <property type="molecule type" value="Genomic_DNA"/>
</dbReference>
<protein>
    <recommendedName>
        <fullName evidence="8 15">Ribulose-phosphate 3-epimerase</fullName>
        <ecNumber evidence="8 15">5.1.3.1</ecNumber>
    </recommendedName>
</protein>
<evidence type="ECO:0000256" key="14">
    <source>
        <dbReference type="ARBA" id="ARBA00023277"/>
    </source>
</evidence>
<keyword evidence="14" id="KW-0119">Carbohydrate metabolism</keyword>
<dbReference type="CDD" id="cd00429">
    <property type="entry name" value="RPE"/>
    <property type="match status" value="1"/>
</dbReference>
<evidence type="ECO:0000256" key="10">
    <source>
        <dbReference type="ARBA" id="ARBA00022833"/>
    </source>
</evidence>
<comment type="catalytic activity">
    <reaction evidence="1">
        <text>D-ribulose 5-phosphate = D-xylulose 5-phosphate</text>
        <dbReference type="Rhea" id="RHEA:13677"/>
        <dbReference type="ChEBI" id="CHEBI:57737"/>
        <dbReference type="ChEBI" id="CHEBI:58121"/>
        <dbReference type="EC" id="5.1.3.1"/>
    </reaction>
</comment>
<keyword evidence="13 16" id="KW-0413">Isomerase</keyword>
<keyword evidence="9" id="KW-0479">Metal-binding</keyword>
<dbReference type="Gene3D" id="3.20.20.70">
    <property type="entry name" value="Aldolase class I"/>
    <property type="match status" value="1"/>
</dbReference>
<sequence length="219" mass="24361">MIIAPSLLNSNIYDIQETVKIAKIAGDNYLHIDVMDGNFVPMQAFGGKIVTDLKKKTDLILDVHLMINNPELHIEEYKDADIITVHEESTKQLYNCLNQIKNLGIKAGVAINPGTPVSTLTEVLNLVDQVLVMTVNPAMLGERFIKNSVKKIMELKEIKENSNYLFDIEADGNINEETIILCHSSGANIFVSGGYVFGHNNPELRIKKLKNILSNGKVE</sequence>
<dbReference type="NCBIfam" id="TIGR01163">
    <property type="entry name" value="rpe"/>
    <property type="match status" value="1"/>
</dbReference>
<proteinExistence type="inferred from homology"/>
<comment type="caution">
    <text evidence="16">The sequence shown here is derived from an EMBL/GenBank/DDBJ whole genome shotgun (WGS) entry which is preliminary data.</text>
</comment>
<reference evidence="16 17" key="1">
    <citation type="submission" date="2018-08" db="EMBL/GenBank/DDBJ databases">
        <title>A genome reference for cultivated species of the human gut microbiota.</title>
        <authorList>
            <person name="Zou Y."/>
            <person name="Xue W."/>
            <person name="Luo G."/>
        </authorList>
    </citation>
    <scope>NUCLEOTIDE SEQUENCE [LARGE SCALE GENOMIC DNA]</scope>
    <source>
        <strain evidence="16 17">OM06-4</strain>
    </source>
</reference>
<dbReference type="InterPro" id="IPR000056">
    <property type="entry name" value="Ribul_P_3_epim-like"/>
</dbReference>
<dbReference type="PANTHER" id="PTHR11749">
    <property type="entry name" value="RIBULOSE-5-PHOSPHATE-3-EPIMERASE"/>
    <property type="match status" value="1"/>
</dbReference>
<dbReference type="InterPro" id="IPR011060">
    <property type="entry name" value="RibuloseP-bd_barrel"/>
</dbReference>
<evidence type="ECO:0000313" key="16">
    <source>
        <dbReference type="EMBL" id="RGD79308.1"/>
    </source>
</evidence>
<evidence type="ECO:0000256" key="15">
    <source>
        <dbReference type="NCBIfam" id="TIGR01163"/>
    </source>
</evidence>
<evidence type="ECO:0000256" key="8">
    <source>
        <dbReference type="ARBA" id="ARBA00013188"/>
    </source>
</evidence>
<dbReference type="FunFam" id="3.20.20.70:FF:000191">
    <property type="entry name" value="ribulose-phosphate 3-epimerase isoform X2"/>
    <property type="match status" value="1"/>
</dbReference>
<evidence type="ECO:0000256" key="11">
    <source>
        <dbReference type="ARBA" id="ARBA00023004"/>
    </source>
</evidence>
<comment type="cofactor">
    <cofactor evidence="3">
        <name>Co(2+)</name>
        <dbReference type="ChEBI" id="CHEBI:48828"/>
    </cofactor>
</comment>
<keyword evidence="12" id="KW-0464">Manganese</keyword>
<dbReference type="Proteomes" id="UP000261032">
    <property type="component" value="Unassembled WGS sequence"/>
</dbReference>
<evidence type="ECO:0000256" key="7">
    <source>
        <dbReference type="ARBA" id="ARBA00011738"/>
    </source>
</evidence>
<comment type="similarity">
    <text evidence="6">Belongs to the ribulose-phosphate 3-epimerase family.</text>
</comment>
<evidence type="ECO:0000256" key="3">
    <source>
        <dbReference type="ARBA" id="ARBA00001941"/>
    </source>
</evidence>
<comment type="cofactor">
    <cofactor evidence="2">
        <name>Mn(2+)</name>
        <dbReference type="ChEBI" id="CHEBI:29035"/>
    </cofactor>
</comment>
<evidence type="ECO:0000256" key="5">
    <source>
        <dbReference type="ARBA" id="ARBA00001954"/>
    </source>
</evidence>
<dbReference type="GO" id="GO:0006098">
    <property type="term" value="P:pentose-phosphate shunt"/>
    <property type="evidence" value="ECO:0007669"/>
    <property type="project" value="UniProtKB-UniRule"/>
</dbReference>
<dbReference type="SUPFAM" id="SSF51366">
    <property type="entry name" value="Ribulose-phoshate binding barrel"/>
    <property type="match status" value="1"/>
</dbReference>